<accession>A0A540W782</accession>
<feature type="region of interest" description="Disordered" evidence="1">
    <location>
        <begin position="1"/>
        <end position="36"/>
    </location>
</feature>
<sequence length="260" mass="26648">MIWPFRRTKASDANSPGAPTGPAATDPAPADPDELPELPAPAVLAILAEELTAVSGTAWRSDGELVLGPGRSAIALTDEHGGPGHLDLVYLVDVQQPDETAIPDCVTGHGPTPEARVRNAIDAWLGTTGAALLELANQQGRFATHRPAGHPEGLPGWHAILGGITGIGVGAQHDAVQSWTAGQALLPALAPALTADGLPRDRLVGIKLFFGSAHGEETAEVRILGEVAPAASAALAALPWPRPADGGSFARSFVLLVHKG</sequence>
<dbReference type="AlphaFoldDB" id="A0A540W782"/>
<dbReference type="Proteomes" id="UP000319103">
    <property type="component" value="Unassembled WGS sequence"/>
</dbReference>
<protein>
    <submittedName>
        <fullName evidence="2">Uncharacterized protein</fullName>
    </submittedName>
</protein>
<evidence type="ECO:0000313" key="2">
    <source>
        <dbReference type="EMBL" id="TQF04843.1"/>
    </source>
</evidence>
<proteinExistence type="predicted"/>
<dbReference type="InterPro" id="IPR045929">
    <property type="entry name" value="DUF6348"/>
</dbReference>
<feature type="compositionally biased region" description="Low complexity" evidence="1">
    <location>
        <begin position="16"/>
        <end position="28"/>
    </location>
</feature>
<dbReference type="Pfam" id="PF19875">
    <property type="entry name" value="DUF6348"/>
    <property type="match status" value="1"/>
</dbReference>
<evidence type="ECO:0000313" key="3">
    <source>
        <dbReference type="Proteomes" id="UP000319103"/>
    </source>
</evidence>
<organism evidence="2 3">
    <name type="scientific">Kitasatospora acidiphila</name>
    <dbReference type="NCBI Taxonomy" id="2567942"/>
    <lineage>
        <taxon>Bacteria</taxon>
        <taxon>Bacillati</taxon>
        <taxon>Actinomycetota</taxon>
        <taxon>Actinomycetes</taxon>
        <taxon>Kitasatosporales</taxon>
        <taxon>Streptomycetaceae</taxon>
        <taxon>Kitasatospora</taxon>
    </lineage>
</organism>
<dbReference type="EMBL" id="VIGB01000003">
    <property type="protein sequence ID" value="TQF04843.1"/>
    <property type="molecule type" value="Genomic_DNA"/>
</dbReference>
<keyword evidence="3" id="KW-1185">Reference proteome</keyword>
<dbReference type="RefSeq" id="WP_141635397.1">
    <property type="nucleotide sequence ID" value="NZ_VIGB01000003.1"/>
</dbReference>
<reference evidence="2 3" key="1">
    <citation type="submission" date="2019-06" db="EMBL/GenBank/DDBJ databases">
        <title>Description of Kitasatospora acidophila sp. nov. isolated from pine grove soil, and reclassification of Streptomyces novaecaesareae to Kitasatospora novaeceasareae comb. nov.</title>
        <authorList>
            <person name="Kim M.J."/>
        </authorList>
    </citation>
    <scope>NUCLEOTIDE SEQUENCE [LARGE SCALE GENOMIC DNA]</scope>
    <source>
        <strain evidence="2 3">MMS16-CNU292</strain>
    </source>
</reference>
<dbReference type="OrthoDB" id="3293258at2"/>
<evidence type="ECO:0000256" key="1">
    <source>
        <dbReference type="SAM" id="MobiDB-lite"/>
    </source>
</evidence>
<gene>
    <name evidence="2" type="ORF">E6W39_24700</name>
</gene>
<name>A0A540W782_9ACTN</name>
<comment type="caution">
    <text evidence="2">The sequence shown here is derived from an EMBL/GenBank/DDBJ whole genome shotgun (WGS) entry which is preliminary data.</text>
</comment>